<organism evidence="2 3">
    <name type="scientific">Cryptolaemus montrouzieri</name>
    <dbReference type="NCBI Taxonomy" id="559131"/>
    <lineage>
        <taxon>Eukaryota</taxon>
        <taxon>Metazoa</taxon>
        <taxon>Ecdysozoa</taxon>
        <taxon>Arthropoda</taxon>
        <taxon>Hexapoda</taxon>
        <taxon>Insecta</taxon>
        <taxon>Pterygota</taxon>
        <taxon>Neoptera</taxon>
        <taxon>Endopterygota</taxon>
        <taxon>Coleoptera</taxon>
        <taxon>Polyphaga</taxon>
        <taxon>Cucujiformia</taxon>
        <taxon>Coccinelloidea</taxon>
        <taxon>Coccinellidae</taxon>
        <taxon>Scymninae</taxon>
        <taxon>Scymnini</taxon>
        <taxon>Cryptolaemus</taxon>
    </lineage>
</organism>
<feature type="region of interest" description="Disordered" evidence="1">
    <location>
        <begin position="40"/>
        <end position="124"/>
    </location>
</feature>
<accession>A0ABD2PG46</accession>
<dbReference type="AlphaFoldDB" id="A0ABD2PG46"/>
<evidence type="ECO:0000313" key="2">
    <source>
        <dbReference type="EMBL" id="KAL3289803.1"/>
    </source>
</evidence>
<evidence type="ECO:0000313" key="3">
    <source>
        <dbReference type="Proteomes" id="UP001516400"/>
    </source>
</evidence>
<feature type="compositionally biased region" description="Polar residues" evidence="1">
    <location>
        <begin position="90"/>
        <end position="104"/>
    </location>
</feature>
<sequence>MQLSRSDGNKSSSQSNFFDVDSERFLGKLCVHEDSEDLEILSSSSGEDENHESQALALTRNCKSPPFSSTPVTTERISRESPERGPTPPTSLATPLNTTASPSSVKEEFDASRSSSETTSRITRSTNFPLIITQLYTF</sequence>
<feature type="compositionally biased region" description="Low complexity" evidence="1">
    <location>
        <begin position="112"/>
        <end position="124"/>
    </location>
</feature>
<gene>
    <name evidence="2" type="ORF">HHI36_023195</name>
</gene>
<feature type="compositionally biased region" description="Polar residues" evidence="1">
    <location>
        <begin position="66"/>
        <end position="75"/>
    </location>
</feature>
<evidence type="ECO:0000256" key="1">
    <source>
        <dbReference type="SAM" id="MobiDB-lite"/>
    </source>
</evidence>
<dbReference type="EMBL" id="JABFTP020000186">
    <property type="protein sequence ID" value="KAL3289803.1"/>
    <property type="molecule type" value="Genomic_DNA"/>
</dbReference>
<protein>
    <submittedName>
        <fullName evidence="2">Uncharacterized protein</fullName>
    </submittedName>
</protein>
<comment type="caution">
    <text evidence="2">The sequence shown here is derived from an EMBL/GenBank/DDBJ whole genome shotgun (WGS) entry which is preliminary data.</text>
</comment>
<reference evidence="2 3" key="1">
    <citation type="journal article" date="2021" name="BMC Biol.">
        <title>Horizontally acquired antibacterial genes associated with adaptive radiation of ladybird beetles.</title>
        <authorList>
            <person name="Li H.S."/>
            <person name="Tang X.F."/>
            <person name="Huang Y.H."/>
            <person name="Xu Z.Y."/>
            <person name="Chen M.L."/>
            <person name="Du X.Y."/>
            <person name="Qiu B.Y."/>
            <person name="Chen P.T."/>
            <person name="Zhang W."/>
            <person name="Slipinski A."/>
            <person name="Escalona H.E."/>
            <person name="Waterhouse R.M."/>
            <person name="Zwick A."/>
            <person name="Pang H."/>
        </authorList>
    </citation>
    <scope>NUCLEOTIDE SEQUENCE [LARGE SCALE GENOMIC DNA]</scope>
    <source>
        <strain evidence="2">SYSU2018</strain>
    </source>
</reference>
<dbReference type="Proteomes" id="UP001516400">
    <property type="component" value="Unassembled WGS sequence"/>
</dbReference>
<name>A0ABD2PG46_9CUCU</name>
<keyword evidence="3" id="KW-1185">Reference proteome</keyword>
<proteinExistence type="predicted"/>